<keyword evidence="3 7" id="KW-0540">Nuclease</keyword>
<evidence type="ECO:0000256" key="1">
    <source>
        <dbReference type="ARBA" id="ARBA00002663"/>
    </source>
</evidence>
<dbReference type="Gene3D" id="3.30.230.10">
    <property type="match status" value="1"/>
</dbReference>
<dbReference type="RefSeq" id="WP_314678039.1">
    <property type="nucleotide sequence ID" value="NZ_JAYKBW010000009.1"/>
</dbReference>
<keyword evidence="10" id="KW-1185">Reference proteome</keyword>
<comment type="subunit">
    <text evidence="7">Consists of a catalytic RNA component (M1 or rnpB) and a protein subunit.</text>
</comment>
<dbReference type="InterPro" id="IPR014721">
    <property type="entry name" value="Ribsml_uS5_D2-typ_fold_subgr"/>
</dbReference>
<dbReference type="SUPFAM" id="SSF54211">
    <property type="entry name" value="Ribosomal protein S5 domain 2-like"/>
    <property type="match status" value="1"/>
</dbReference>
<sequence length="119" mass="13976">MNDFPKAEKLCNYHRIQALFREGRSIKKYPLKLLYLPADKSITPTQLLISVPKKKLKRAVDRNRIKRLIRESYRMEKHQLSSVDRSFSLAIIYMGQELTTYNQIRPLVAALLKQLSLSE</sequence>
<keyword evidence="6 7" id="KW-0694">RNA-binding</keyword>
<evidence type="ECO:0000256" key="8">
    <source>
        <dbReference type="NCBIfam" id="TIGR00188"/>
    </source>
</evidence>
<comment type="function">
    <text evidence="1 7">RNaseP catalyzes the removal of the 5'-leader sequence from pre-tRNA to produce the mature 5'-terminus. It can also cleave other RNA substrates such as 4.5S RNA. The protein component plays an auxiliary but essential role in vivo by binding to the 5'-leader sequence and broadening the substrate specificity of the ribozyme.</text>
</comment>
<evidence type="ECO:0000256" key="5">
    <source>
        <dbReference type="ARBA" id="ARBA00022801"/>
    </source>
</evidence>
<dbReference type="Pfam" id="PF00825">
    <property type="entry name" value="Ribonuclease_P"/>
    <property type="match status" value="1"/>
</dbReference>
<organism evidence="9 10">
    <name type="scientific">Capnocytophaga gingivalis</name>
    <dbReference type="NCBI Taxonomy" id="1017"/>
    <lineage>
        <taxon>Bacteria</taxon>
        <taxon>Pseudomonadati</taxon>
        <taxon>Bacteroidota</taxon>
        <taxon>Flavobacteriia</taxon>
        <taxon>Flavobacteriales</taxon>
        <taxon>Flavobacteriaceae</taxon>
        <taxon>Capnocytophaga</taxon>
    </lineage>
</organism>
<evidence type="ECO:0000256" key="3">
    <source>
        <dbReference type="ARBA" id="ARBA00022722"/>
    </source>
</evidence>
<dbReference type="PROSITE" id="PS00648">
    <property type="entry name" value="RIBONUCLEASE_P"/>
    <property type="match status" value="1"/>
</dbReference>
<comment type="caution">
    <text evidence="9">The sequence shown here is derived from an EMBL/GenBank/DDBJ whole genome shotgun (WGS) entry which is preliminary data.</text>
</comment>
<dbReference type="PANTHER" id="PTHR33992">
    <property type="entry name" value="RIBONUCLEASE P PROTEIN COMPONENT"/>
    <property type="match status" value="1"/>
</dbReference>
<dbReference type="Proteomes" id="UP001311730">
    <property type="component" value="Unassembled WGS sequence"/>
</dbReference>
<comment type="similarity">
    <text evidence="7">Belongs to the RnpA family.</text>
</comment>
<protein>
    <recommendedName>
        <fullName evidence="7 8">Ribonuclease P protein component</fullName>
        <shortName evidence="7">RNase P protein</shortName>
        <shortName evidence="7">RNaseP protein</shortName>
        <ecNumber evidence="7 8">3.1.26.5</ecNumber>
    </recommendedName>
    <alternativeName>
        <fullName evidence="7">Protein C5</fullName>
    </alternativeName>
</protein>
<dbReference type="HAMAP" id="MF_00227">
    <property type="entry name" value="RNase_P"/>
    <property type="match status" value="1"/>
</dbReference>
<evidence type="ECO:0000256" key="2">
    <source>
        <dbReference type="ARBA" id="ARBA00022694"/>
    </source>
</evidence>
<keyword evidence="4 7" id="KW-0255">Endonuclease</keyword>
<dbReference type="PANTHER" id="PTHR33992:SF1">
    <property type="entry name" value="RIBONUCLEASE P PROTEIN COMPONENT"/>
    <property type="match status" value="1"/>
</dbReference>
<comment type="catalytic activity">
    <reaction evidence="7">
        <text>Endonucleolytic cleavage of RNA, removing 5'-extranucleotides from tRNA precursor.</text>
        <dbReference type="EC" id="3.1.26.5"/>
    </reaction>
</comment>
<dbReference type="InterPro" id="IPR020539">
    <property type="entry name" value="RNase_P_CS"/>
</dbReference>
<evidence type="ECO:0000256" key="7">
    <source>
        <dbReference type="HAMAP-Rule" id="MF_00227"/>
    </source>
</evidence>
<proteinExistence type="inferred from homology"/>
<dbReference type="EC" id="3.1.26.5" evidence="7 8"/>
<dbReference type="InterPro" id="IPR020568">
    <property type="entry name" value="Ribosomal_Su5_D2-typ_SF"/>
</dbReference>
<evidence type="ECO:0000313" key="10">
    <source>
        <dbReference type="Proteomes" id="UP001311730"/>
    </source>
</evidence>
<evidence type="ECO:0000256" key="4">
    <source>
        <dbReference type="ARBA" id="ARBA00022759"/>
    </source>
</evidence>
<dbReference type="EMBL" id="JAYKBW010000009">
    <property type="protein sequence ID" value="MEB3075340.1"/>
    <property type="molecule type" value="Genomic_DNA"/>
</dbReference>
<reference evidence="9 10" key="1">
    <citation type="submission" date="2023-12" db="EMBL/GenBank/DDBJ databases">
        <title>Genomic sequences of Capnocytophaga and Parvimonas strains.</title>
        <authorList>
            <person name="Watt R.M."/>
            <person name="Wang M."/>
            <person name="Yang T."/>
            <person name="Tong W.M."/>
        </authorList>
    </citation>
    <scope>NUCLEOTIDE SEQUENCE [LARGE SCALE GENOMIC DNA]</scope>
    <source>
        <strain evidence="9 10">CCUG 13096</strain>
    </source>
</reference>
<dbReference type="NCBIfam" id="TIGR00188">
    <property type="entry name" value="rnpA"/>
    <property type="match status" value="1"/>
</dbReference>
<gene>
    <name evidence="7 9" type="primary">rnpA</name>
    <name evidence="9" type="ORF">VJJ08_08515</name>
</gene>
<evidence type="ECO:0000256" key="6">
    <source>
        <dbReference type="ARBA" id="ARBA00022884"/>
    </source>
</evidence>
<keyword evidence="5 7" id="KW-0378">Hydrolase</keyword>
<keyword evidence="2 7" id="KW-0819">tRNA processing</keyword>
<name>A0ABU5Z8P6_9FLAO</name>
<evidence type="ECO:0000313" key="9">
    <source>
        <dbReference type="EMBL" id="MEB3075340.1"/>
    </source>
</evidence>
<dbReference type="GO" id="GO:0004526">
    <property type="term" value="F:ribonuclease P activity"/>
    <property type="evidence" value="ECO:0007669"/>
    <property type="project" value="UniProtKB-EC"/>
</dbReference>
<dbReference type="InterPro" id="IPR000100">
    <property type="entry name" value="RNase_P"/>
</dbReference>
<accession>A0ABU5Z8P6</accession>